<reference evidence="3 4" key="1">
    <citation type="journal article" date="2010" name="ChemBioChem">
        <title>Cloning and characterization of the biosynthetic gene cluster of 16-membered macrolide antibiotic FD-891: involvement of a dual functional cytochrome P450 monooxygenase catalyzing epoxidation and hydroxylation.</title>
        <authorList>
            <person name="Kudo F."/>
            <person name="Motegi A."/>
            <person name="Mizoue K."/>
            <person name="Eguchi T."/>
        </authorList>
    </citation>
    <scope>NUCLEOTIDE SEQUENCE [LARGE SCALE GENOMIC DNA]</scope>
    <source>
        <strain evidence="3 4">A-8890</strain>
    </source>
</reference>
<keyword evidence="1 2" id="KW-0456">Lyase</keyword>
<keyword evidence="2" id="KW-0460">Magnesium</keyword>
<reference evidence="3 4" key="2">
    <citation type="journal article" date="2023" name="ChemBioChem">
        <title>Acyltransferase Domain Exchange between Two Independent Type I Polyketide Synthases in the Same Producer Strain of Macrolide Antibiotics.</title>
        <authorList>
            <person name="Kudo F."/>
            <person name="Kishikawa K."/>
            <person name="Tsuboi K."/>
            <person name="Kido T."/>
            <person name="Usui T."/>
            <person name="Hashimoto J."/>
            <person name="Shin-Ya K."/>
            <person name="Miyanaga A."/>
            <person name="Eguchi T."/>
        </authorList>
    </citation>
    <scope>NUCLEOTIDE SEQUENCE [LARGE SCALE GENOMIC DNA]</scope>
    <source>
        <strain evidence="3 4">A-8890</strain>
    </source>
</reference>
<comment type="cofactor">
    <cofactor evidence="2">
        <name>Mg(2+)</name>
        <dbReference type="ChEBI" id="CHEBI:18420"/>
    </cofactor>
</comment>
<dbReference type="Pfam" id="PF19086">
    <property type="entry name" value="Terpene_syn_C_2"/>
    <property type="match status" value="1"/>
</dbReference>
<dbReference type="SUPFAM" id="SSF48576">
    <property type="entry name" value="Terpenoid synthases"/>
    <property type="match status" value="1"/>
</dbReference>
<dbReference type="SFLD" id="SFLDS00005">
    <property type="entry name" value="Isoprenoid_Synthase_Type_I"/>
    <property type="match status" value="1"/>
</dbReference>
<dbReference type="InterPro" id="IPR034686">
    <property type="entry name" value="Terpene_cyclase-like_2"/>
</dbReference>
<comment type="similarity">
    <text evidence="2">Belongs to the terpene synthase family.</text>
</comment>
<evidence type="ECO:0000313" key="3">
    <source>
        <dbReference type="EMBL" id="BBC35346.1"/>
    </source>
</evidence>
<keyword evidence="2" id="KW-0479">Metal-binding</keyword>
<dbReference type="SFLD" id="SFLDG01020">
    <property type="entry name" value="Terpene_Cyclase_Like_2"/>
    <property type="match status" value="1"/>
</dbReference>
<accession>A0ABM7FG19</accession>
<dbReference type="EC" id="4.2.3.-" evidence="2"/>
<dbReference type="RefSeq" id="WP_286255576.1">
    <property type="nucleotide sequence ID" value="NZ_AP018448.1"/>
</dbReference>
<organism evidence="3 4">
    <name type="scientific">Streptomyces graminofaciens</name>
    <dbReference type="NCBI Taxonomy" id="68212"/>
    <lineage>
        <taxon>Bacteria</taxon>
        <taxon>Bacillati</taxon>
        <taxon>Actinomycetota</taxon>
        <taxon>Actinomycetes</taxon>
        <taxon>Kitasatosporales</taxon>
        <taxon>Streptomycetaceae</taxon>
        <taxon>Streptomyces</taxon>
    </lineage>
</organism>
<dbReference type="EMBL" id="AP018448">
    <property type="protein sequence ID" value="BBC35346.1"/>
    <property type="molecule type" value="Genomic_DNA"/>
</dbReference>
<evidence type="ECO:0000256" key="1">
    <source>
        <dbReference type="ARBA" id="ARBA00023239"/>
    </source>
</evidence>
<dbReference type="Gene3D" id="1.10.600.10">
    <property type="entry name" value="Farnesyl Diphosphate Synthase"/>
    <property type="match status" value="1"/>
</dbReference>
<keyword evidence="4" id="KW-1185">Reference proteome</keyword>
<name>A0ABM7FG19_9ACTN</name>
<gene>
    <name evidence="3" type="ORF">SGFS_066400</name>
</gene>
<evidence type="ECO:0000256" key="2">
    <source>
        <dbReference type="RuleBase" id="RU366034"/>
    </source>
</evidence>
<evidence type="ECO:0000313" key="4">
    <source>
        <dbReference type="Proteomes" id="UP001321542"/>
    </source>
</evidence>
<dbReference type="PANTHER" id="PTHR35201">
    <property type="entry name" value="TERPENE SYNTHASE"/>
    <property type="match status" value="1"/>
</dbReference>
<protein>
    <recommendedName>
        <fullName evidence="2">Terpene synthase</fullName>
        <ecNumber evidence="2">4.2.3.-</ecNumber>
    </recommendedName>
</protein>
<sequence>MPSFTMPKFKMPLPEVKPSPAMDSVVEDMWEWADRHHLIAGEAARRHVVRTRPAWTTAVYLPLADEEHLRIPNRFMIWAFILDDNLDDSISGGGIEAAAAFLDELIAVCHAERRPRTDTGRALEEIFDGLSEGRSPQWRALLGESVALWLNTFVPEALASRAGRVMTIEEFLPHRRNGVCEFIFAHLQEYVRGIELPVAIRNLPALRQARELACEWTGLFNDIYSVDKEESVGYMHNAVLVTRTHRRCSTQEAVDIVAAVVDGLLDQFLAACAAAPAQIRASADYSPHVFADALEVVEGYQGLVRANFDYHRSAARYNDVATYMPAALAEGDGIRPDWSVAPALTPALLPDRSSACVAR</sequence>
<dbReference type="Proteomes" id="UP001321542">
    <property type="component" value="Chromosome"/>
</dbReference>
<dbReference type="InterPro" id="IPR008949">
    <property type="entry name" value="Isoprenoid_synthase_dom_sf"/>
</dbReference>
<proteinExistence type="inferred from homology"/>
<dbReference type="PANTHER" id="PTHR35201:SF4">
    <property type="entry name" value="BETA-PINACENE SYNTHASE-RELATED"/>
    <property type="match status" value="1"/>
</dbReference>